<evidence type="ECO:0000313" key="2">
    <source>
        <dbReference type="EMBL" id="KAJ1171940.1"/>
    </source>
</evidence>
<protein>
    <submittedName>
        <fullName evidence="2">Uncharacterized protein</fullName>
    </submittedName>
</protein>
<keyword evidence="3" id="KW-1185">Reference proteome</keyword>
<name>A0AAV7T5P3_PLEWA</name>
<dbReference type="Proteomes" id="UP001066276">
    <property type="component" value="Chromosome 4_1"/>
</dbReference>
<reference evidence="2" key="1">
    <citation type="journal article" date="2022" name="bioRxiv">
        <title>Sequencing and chromosome-scale assembly of the giantPleurodeles waltlgenome.</title>
        <authorList>
            <person name="Brown T."/>
            <person name="Elewa A."/>
            <person name="Iarovenko S."/>
            <person name="Subramanian E."/>
            <person name="Araus A.J."/>
            <person name="Petzold A."/>
            <person name="Susuki M."/>
            <person name="Suzuki K.-i.T."/>
            <person name="Hayashi T."/>
            <person name="Toyoda A."/>
            <person name="Oliveira C."/>
            <person name="Osipova E."/>
            <person name="Leigh N.D."/>
            <person name="Simon A."/>
            <person name="Yun M.H."/>
        </authorList>
    </citation>
    <scope>NUCLEOTIDE SEQUENCE</scope>
    <source>
        <strain evidence="2">20211129_DDA</strain>
        <tissue evidence="2">Liver</tissue>
    </source>
</reference>
<evidence type="ECO:0000256" key="1">
    <source>
        <dbReference type="SAM" id="MobiDB-lite"/>
    </source>
</evidence>
<sequence>MVRLRRLRRPCATCWSPARQLLPSSPRRGLRGQEIPGFAATGPPLPPPPASQSRHGPSRPPDPAAGLLSVGARSRPAMKEQARTQGLTLGSAARSSSEPSRRHDSSAAPGAAPSRLRLHRDRIRPLTTGTPFRSAPELLSLTPLRERSPFCLPLSLLRNPSDSSFGPACFSTGSHLVSADPARLTAPALDRLGPIPESDFLQLFGSRSSSTNRPSEGLLICPFGMATPGSTHKQYFKASLPFPRSHPL</sequence>
<proteinExistence type="predicted"/>
<gene>
    <name evidence="2" type="ORF">NDU88_003797</name>
</gene>
<evidence type="ECO:0000313" key="3">
    <source>
        <dbReference type="Proteomes" id="UP001066276"/>
    </source>
</evidence>
<dbReference type="AlphaFoldDB" id="A0AAV7T5P3"/>
<dbReference type="EMBL" id="JANPWB010000007">
    <property type="protein sequence ID" value="KAJ1171940.1"/>
    <property type="molecule type" value="Genomic_DNA"/>
</dbReference>
<organism evidence="2 3">
    <name type="scientific">Pleurodeles waltl</name>
    <name type="common">Iberian ribbed newt</name>
    <dbReference type="NCBI Taxonomy" id="8319"/>
    <lineage>
        <taxon>Eukaryota</taxon>
        <taxon>Metazoa</taxon>
        <taxon>Chordata</taxon>
        <taxon>Craniata</taxon>
        <taxon>Vertebrata</taxon>
        <taxon>Euteleostomi</taxon>
        <taxon>Amphibia</taxon>
        <taxon>Batrachia</taxon>
        <taxon>Caudata</taxon>
        <taxon>Salamandroidea</taxon>
        <taxon>Salamandridae</taxon>
        <taxon>Pleurodelinae</taxon>
        <taxon>Pleurodeles</taxon>
    </lineage>
</organism>
<accession>A0AAV7T5P3</accession>
<comment type="caution">
    <text evidence="2">The sequence shown here is derived from an EMBL/GenBank/DDBJ whole genome shotgun (WGS) entry which is preliminary data.</text>
</comment>
<feature type="region of interest" description="Disordered" evidence="1">
    <location>
        <begin position="18"/>
        <end position="129"/>
    </location>
</feature>